<keyword evidence="3 6" id="KW-0732">Signal</keyword>
<dbReference type="PANTHER" id="PTHR38102:SF1">
    <property type="entry name" value="PERIPLASMIC CHAPERONE SPY"/>
    <property type="match status" value="1"/>
</dbReference>
<dbReference type="EMBL" id="CP071503">
    <property type="protein sequence ID" value="QSX33895.1"/>
    <property type="molecule type" value="Genomic_DNA"/>
</dbReference>
<evidence type="ECO:0000256" key="4">
    <source>
        <dbReference type="ARBA" id="ARBA00022764"/>
    </source>
</evidence>
<accession>A0ABX7QSC0</accession>
<evidence type="ECO:0000256" key="5">
    <source>
        <dbReference type="SAM" id="MobiDB-lite"/>
    </source>
</evidence>
<sequence>MTQQFKAGLLALMTASSLWAAAAIAAPEDDAPAVPCQCPQMQGQGFHKGMMGKGFDGDAYRDQHFKGQHFNGPHGMRGEGRGDFMSLRGIELTDEQQAAISKLKDAHFAKMSEERSKQRDAMQALMAEKTFDEAKAKKLLVARDKQREAHQLERMKLRHDVLQLLTDEQKQQMQQCSQVKRGPKAAQKP</sequence>
<evidence type="ECO:0000313" key="7">
    <source>
        <dbReference type="EMBL" id="QSX33895.1"/>
    </source>
</evidence>
<dbReference type="CDD" id="cd09916">
    <property type="entry name" value="CpxP_like"/>
    <property type="match status" value="1"/>
</dbReference>
<proteinExistence type="inferred from homology"/>
<feature type="signal peptide" evidence="6">
    <location>
        <begin position="1"/>
        <end position="25"/>
    </location>
</feature>
<feature type="region of interest" description="Disordered" evidence="5">
    <location>
        <begin position="169"/>
        <end position="189"/>
    </location>
</feature>
<protein>
    <submittedName>
        <fullName evidence="7">Spy/CpxP family protein refolding chaperone</fullName>
    </submittedName>
</protein>
<evidence type="ECO:0000256" key="2">
    <source>
        <dbReference type="ARBA" id="ARBA00008441"/>
    </source>
</evidence>
<dbReference type="PANTHER" id="PTHR38102">
    <property type="entry name" value="PERIPLASMIC CHAPERONE SPY"/>
    <property type="match status" value="1"/>
</dbReference>
<name>A0ABX7QSC0_9GAMM</name>
<reference evidence="7 8" key="1">
    <citation type="submission" date="2021-03" db="EMBL/GenBank/DDBJ databases">
        <title>Novel species identification of genus Shewanella.</title>
        <authorList>
            <person name="Liu G."/>
            <person name="Zhang Q."/>
        </authorList>
    </citation>
    <scope>NUCLEOTIDE SEQUENCE [LARGE SCALE GENOMIC DNA]</scope>
    <source>
        <strain evidence="7 8">FJAT-51800</strain>
    </source>
</reference>
<gene>
    <name evidence="7" type="ORF">JYB87_01165</name>
</gene>
<feature type="chain" id="PRO_5045108542" evidence="6">
    <location>
        <begin position="26"/>
        <end position="189"/>
    </location>
</feature>
<dbReference type="InterPro" id="IPR012899">
    <property type="entry name" value="LTXXQ"/>
</dbReference>
<comment type="similarity">
    <text evidence="2">Belongs to the CpxP/Spy family.</text>
</comment>
<dbReference type="Gene3D" id="1.20.120.1490">
    <property type="match status" value="1"/>
</dbReference>
<evidence type="ECO:0000313" key="8">
    <source>
        <dbReference type="Proteomes" id="UP000662770"/>
    </source>
</evidence>
<dbReference type="Pfam" id="PF07813">
    <property type="entry name" value="LTXXQ"/>
    <property type="match status" value="1"/>
</dbReference>
<keyword evidence="8" id="KW-1185">Reference proteome</keyword>
<dbReference type="Proteomes" id="UP000662770">
    <property type="component" value="Chromosome"/>
</dbReference>
<evidence type="ECO:0000256" key="3">
    <source>
        <dbReference type="ARBA" id="ARBA00022729"/>
    </source>
</evidence>
<organism evidence="7 8">
    <name type="scientific">Shewanella avicenniae</name>
    <dbReference type="NCBI Taxonomy" id="2814294"/>
    <lineage>
        <taxon>Bacteria</taxon>
        <taxon>Pseudomonadati</taxon>
        <taxon>Pseudomonadota</taxon>
        <taxon>Gammaproteobacteria</taxon>
        <taxon>Alteromonadales</taxon>
        <taxon>Shewanellaceae</taxon>
        <taxon>Shewanella</taxon>
    </lineage>
</organism>
<evidence type="ECO:0000256" key="6">
    <source>
        <dbReference type="SAM" id="SignalP"/>
    </source>
</evidence>
<comment type="subcellular location">
    <subcellularLocation>
        <location evidence="1">Periplasm</location>
    </subcellularLocation>
</comment>
<evidence type="ECO:0000256" key="1">
    <source>
        <dbReference type="ARBA" id="ARBA00004418"/>
    </source>
</evidence>
<dbReference type="RefSeq" id="WP_207355103.1">
    <property type="nucleotide sequence ID" value="NZ_CP071503.1"/>
</dbReference>
<dbReference type="InterPro" id="IPR052211">
    <property type="entry name" value="Cpx_auxiliary_protein"/>
</dbReference>
<keyword evidence="4" id="KW-0574">Periplasm</keyword>